<dbReference type="AlphaFoldDB" id="A0A2J6Q1K3"/>
<dbReference type="OrthoDB" id="4062651at2759"/>
<dbReference type="Gene3D" id="1.10.510.10">
    <property type="entry name" value="Transferase(Phosphotransferase) domain 1"/>
    <property type="match status" value="1"/>
</dbReference>
<dbReference type="InterPro" id="IPR008271">
    <property type="entry name" value="Ser/Thr_kinase_AS"/>
</dbReference>
<dbReference type="STRING" id="1745343.A0A2J6Q1K3"/>
<accession>A0A2J6Q1K3</accession>
<dbReference type="GO" id="GO:0005634">
    <property type="term" value="C:nucleus"/>
    <property type="evidence" value="ECO:0007669"/>
    <property type="project" value="TreeGrafter"/>
</dbReference>
<organism evidence="2 3">
    <name type="scientific">Hyaloscypha hepaticicola</name>
    <dbReference type="NCBI Taxonomy" id="2082293"/>
    <lineage>
        <taxon>Eukaryota</taxon>
        <taxon>Fungi</taxon>
        <taxon>Dikarya</taxon>
        <taxon>Ascomycota</taxon>
        <taxon>Pezizomycotina</taxon>
        <taxon>Leotiomycetes</taxon>
        <taxon>Helotiales</taxon>
        <taxon>Hyaloscyphaceae</taxon>
        <taxon>Hyaloscypha</taxon>
    </lineage>
</organism>
<dbReference type="PANTHER" id="PTHR44167:SF24">
    <property type="entry name" value="SERINE_THREONINE-PROTEIN KINASE CHK2"/>
    <property type="match status" value="1"/>
</dbReference>
<keyword evidence="3" id="KW-1185">Reference proteome</keyword>
<dbReference type="PROSITE" id="PS50011">
    <property type="entry name" value="PROTEIN_KINASE_DOM"/>
    <property type="match status" value="1"/>
</dbReference>
<sequence>MNDLIDAGFTDHWFPVTTNSLPANLSPTVRTAFEQAQVAVLTKSIDLEKGQNGRHQHFARGESVPFQSKEILGRGGFSEHIVEFVGSYTDASNLAFIMYPVADMDLASYLNQSPARKSTIRTFFGCLSTALQFLHDNGIRHKDIKPQNVLVQGKNILFTDFGLSRDADGTGSTTSGFTLKTPKYCAPEVFALTTRNSSSDVWSLGCIYLEMVAVLKDWQLEKFHGYFQENGTKDRFFHNNPSAVA</sequence>
<feature type="domain" description="Protein kinase" evidence="1">
    <location>
        <begin position="1"/>
        <end position="245"/>
    </location>
</feature>
<reference evidence="2 3" key="1">
    <citation type="submission" date="2016-05" db="EMBL/GenBank/DDBJ databases">
        <title>A degradative enzymes factory behind the ericoid mycorrhizal symbiosis.</title>
        <authorList>
            <consortium name="DOE Joint Genome Institute"/>
            <person name="Martino E."/>
            <person name="Morin E."/>
            <person name="Grelet G."/>
            <person name="Kuo A."/>
            <person name="Kohler A."/>
            <person name="Daghino S."/>
            <person name="Barry K."/>
            <person name="Choi C."/>
            <person name="Cichocki N."/>
            <person name="Clum A."/>
            <person name="Copeland A."/>
            <person name="Hainaut M."/>
            <person name="Haridas S."/>
            <person name="Labutti K."/>
            <person name="Lindquist E."/>
            <person name="Lipzen A."/>
            <person name="Khouja H.-R."/>
            <person name="Murat C."/>
            <person name="Ohm R."/>
            <person name="Olson A."/>
            <person name="Spatafora J."/>
            <person name="Veneault-Fourrey C."/>
            <person name="Henrissat B."/>
            <person name="Grigoriev I."/>
            <person name="Martin F."/>
            <person name="Perotto S."/>
        </authorList>
    </citation>
    <scope>NUCLEOTIDE SEQUENCE [LARGE SCALE GENOMIC DNA]</scope>
    <source>
        <strain evidence="2 3">UAMH 7357</strain>
    </source>
</reference>
<dbReference type="GO" id="GO:0005737">
    <property type="term" value="C:cytoplasm"/>
    <property type="evidence" value="ECO:0007669"/>
    <property type="project" value="TreeGrafter"/>
</dbReference>
<protein>
    <submittedName>
        <fullName evidence="2">Kinase-like protein</fullName>
    </submittedName>
</protein>
<dbReference type="GO" id="GO:0004674">
    <property type="term" value="F:protein serine/threonine kinase activity"/>
    <property type="evidence" value="ECO:0007669"/>
    <property type="project" value="TreeGrafter"/>
</dbReference>
<evidence type="ECO:0000313" key="2">
    <source>
        <dbReference type="EMBL" id="PMD20157.1"/>
    </source>
</evidence>
<gene>
    <name evidence="2" type="ORF">NA56DRAFT_574552</name>
</gene>
<dbReference type="PANTHER" id="PTHR44167">
    <property type="entry name" value="OVARIAN-SPECIFIC SERINE/THREONINE-PROTEIN KINASE LOK-RELATED"/>
    <property type="match status" value="1"/>
</dbReference>
<dbReference type="Pfam" id="PF00069">
    <property type="entry name" value="Pkinase"/>
    <property type="match status" value="1"/>
</dbReference>
<feature type="non-terminal residue" evidence="2">
    <location>
        <position position="245"/>
    </location>
</feature>
<dbReference type="SUPFAM" id="SSF56112">
    <property type="entry name" value="Protein kinase-like (PK-like)"/>
    <property type="match status" value="1"/>
</dbReference>
<dbReference type="InterPro" id="IPR000719">
    <property type="entry name" value="Prot_kinase_dom"/>
</dbReference>
<dbReference type="CDD" id="cd00180">
    <property type="entry name" value="PKc"/>
    <property type="match status" value="1"/>
</dbReference>
<dbReference type="SMART" id="SM00220">
    <property type="entry name" value="S_TKc"/>
    <property type="match status" value="1"/>
</dbReference>
<dbReference type="PROSITE" id="PS00108">
    <property type="entry name" value="PROTEIN_KINASE_ST"/>
    <property type="match status" value="1"/>
</dbReference>
<proteinExistence type="predicted"/>
<dbReference type="GO" id="GO:0044773">
    <property type="term" value="P:mitotic DNA damage checkpoint signaling"/>
    <property type="evidence" value="ECO:0007669"/>
    <property type="project" value="TreeGrafter"/>
</dbReference>
<dbReference type="GO" id="GO:0005524">
    <property type="term" value="F:ATP binding"/>
    <property type="evidence" value="ECO:0007669"/>
    <property type="project" value="InterPro"/>
</dbReference>
<evidence type="ECO:0000259" key="1">
    <source>
        <dbReference type="PROSITE" id="PS50011"/>
    </source>
</evidence>
<name>A0A2J6Q1K3_9HELO</name>
<dbReference type="Proteomes" id="UP000235672">
    <property type="component" value="Unassembled WGS sequence"/>
</dbReference>
<dbReference type="InterPro" id="IPR011009">
    <property type="entry name" value="Kinase-like_dom_sf"/>
</dbReference>
<evidence type="ECO:0000313" key="3">
    <source>
        <dbReference type="Proteomes" id="UP000235672"/>
    </source>
</evidence>
<keyword evidence="2" id="KW-0808">Transferase</keyword>
<keyword evidence="2" id="KW-0418">Kinase</keyword>
<dbReference type="EMBL" id="KZ613486">
    <property type="protein sequence ID" value="PMD20157.1"/>
    <property type="molecule type" value="Genomic_DNA"/>
</dbReference>